<proteinExistence type="predicted"/>
<dbReference type="AlphaFoldDB" id="A0A540WDR0"/>
<accession>A0A540WDR0</accession>
<dbReference type="Pfam" id="PF08388">
    <property type="entry name" value="GIIM"/>
    <property type="match status" value="1"/>
</dbReference>
<dbReference type="PROSITE" id="PS50878">
    <property type="entry name" value="RT_POL"/>
    <property type="match status" value="1"/>
</dbReference>
<dbReference type="GO" id="GO:0004519">
    <property type="term" value="F:endonuclease activity"/>
    <property type="evidence" value="ECO:0007669"/>
    <property type="project" value="InterPro"/>
</dbReference>
<dbReference type="EMBL" id="VIGB01000003">
    <property type="protein sequence ID" value="TQF07173.1"/>
    <property type="molecule type" value="Genomic_DNA"/>
</dbReference>
<evidence type="ECO:0000313" key="4">
    <source>
        <dbReference type="Proteomes" id="UP000319103"/>
    </source>
</evidence>
<dbReference type="SUPFAM" id="SSF56672">
    <property type="entry name" value="DNA/RNA polymerases"/>
    <property type="match status" value="1"/>
</dbReference>
<dbReference type="Gene3D" id="1.10.30.50">
    <property type="match status" value="1"/>
</dbReference>
<keyword evidence="2" id="KW-0695">RNA-directed DNA polymerase</keyword>
<dbReference type="Pfam" id="PF00078">
    <property type="entry name" value="RVT_1"/>
    <property type="match status" value="1"/>
</dbReference>
<dbReference type="GO" id="GO:0003964">
    <property type="term" value="F:RNA-directed DNA polymerase activity"/>
    <property type="evidence" value="ECO:0007669"/>
    <property type="project" value="UniProtKB-KW"/>
</dbReference>
<dbReference type="InterPro" id="IPR003615">
    <property type="entry name" value="HNH_nuc"/>
</dbReference>
<feature type="domain" description="Reverse transcriptase" evidence="1">
    <location>
        <begin position="97"/>
        <end position="333"/>
    </location>
</feature>
<dbReference type="InterPro" id="IPR030931">
    <property type="entry name" value="Group_II_RT_mat"/>
</dbReference>
<keyword evidence="2" id="KW-0808">Transferase</keyword>
<evidence type="ECO:0000313" key="2">
    <source>
        <dbReference type="EMBL" id="TQF07173.1"/>
    </source>
</evidence>
<keyword evidence="4" id="KW-1185">Reference proteome</keyword>
<dbReference type="GO" id="GO:0008270">
    <property type="term" value="F:zinc ion binding"/>
    <property type="evidence" value="ECO:0007669"/>
    <property type="project" value="InterPro"/>
</dbReference>
<dbReference type="CDD" id="cd01651">
    <property type="entry name" value="RT_G2_intron"/>
    <property type="match status" value="1"/>
</dbReference>
<evidence type="ECO:0000313" key="3">
    <source>
        <dbReference type="EMBL" id="TQF08110.1"/>
    </source>
</evidence>
<keyword evidence="2" id="KW-0548">Nucleotidyltransferase</keyword>
<protein>
    <submittedName>
        <fullName evidence="2">Group II intron reverse transcriptase/maturase</fullName>
        <ecNumber evidence="2">2.7.7.49</ecNumber>
    </submittedName>
</protein>
<dbReference type="Proteomes" id="UP000319103">
    <property type="component" value="Unassembled WGS sequence"/>
</dbReference>
<dbReference type="CDD" id="cd00085">
    <property type="entry name" value="HNHc"/>
    <property type="match status" value="1"/>
</dbReference>
<dbReference type="PANTHER" id="PTHR34047:SF10">
    <property type="entry name" value="GROUP II INTRON-ASSOCIATED OPEN READING FRAME"/>
    <property type="match status" value="1"/>
</dbReference>
<gene>
    <name evidence="2" type="primary">ltrA</name>
    <name evidence="3" type="ORF">E6W39_00085</name>
    <name evidence="2" type="ORF">E6W39_06460</name>
</gene>
<dbReference type="PANTHER" id="PTHR34047">
    <property type="entry name" value="NUCLEAR INTRON MATURASE 1, MITOCHONDRIAL-RELATED"/>
    <property type="match status" value="1"/>
</dbReference>
<dbReference type="InterPro" id="IPR000477">
    <property type="entry name" value="RT_dom"/>
</dbReference>
<sequence length="581" mass="66350">MPDSDPSRNGTPDFAANWHSTDWAKVENEVRRLRHRIFKASQAGDLAKVRNLQKLMLRSHSNTLQSVRRVTQQSKGRRTAGVDHFRALTPEGRGRLAHALSVPGAPKVKPVRRVYIPKANGKTRPLGIPTIRDRVEQARVKNALEPEWEAKFDGRSYGFRPGRSCHDALLMIHNVVNKKSRQWVLDADLEAAFDRIDHNHLMREIGHFPARERIRDWLRAGVMENGAFISTDEGTPQGGVISPLLLNIALNGMETAAGVRIRRTKEGLKTHLKSPVLVRYADDFVVLCHDELGAHEARLKLCSWLEARGLRINEQKTSVVEVTEGFDFLGARCQLYGNGTTLIVPSTDAVKKARKRIKEIITSCGSGSEEFLISKLSPFIRGWSGYYSPMSSSRTFSNLDRYVFERLWEWARRRHRKKGRRWVKDRYWGRHHPTRNDRWVFGNSHMYLAKFAWTPIRYHRGVPAHVSKDDPEHAEFWARRSRRRGLPVTERKRITLLAVRQKGLCPGCGLDLMEGAGFEPDNLRDWVAWFDGATRAFNVHHVVQRVNGGSDHLSNLELRHTECHQQLHAGGHDKSGPGRSQ</sequence>
<dbReference type="Pfam" id="PF13655">
    <property type="entry name" value="RVT_N"/>
    <property type="match status" value="1"/>
</dbReference>
<dbReference type="OrthoDB" id="1550386at2"/>
<evidence type="ECO:0000259" key="1">
    <source>
        <dbReference type="PROSITE" id="PS50878"/>
    </source>
</evidence>
<name>A0A540WDR0_9ACTN</name>
<dbReference type="EC" id="2.7.7.49" evidence="2"/>
<dbReference type="NCBIfam" id="TIGR04416">
    <property type="entry name" value="group_II_RT_mat"/>
    <property type="match status" value="1"/>
</dbReference>
<dbReference type="InterPro" id="IPR002711">
    <property type="entry name" value="HNH"/>
</dbReference>
<reference evidence="2 4" key="1">
    <citation type="submission" date="2019-06" db="EMBL/GenBank/DDBJ databases">
        <title>Description of Kitasatospora acidophila sp. nov. isolated from pine grove soil, and reclassification of Streptomyces novaecaesareae to Kitasatospora novaeceasareae comb. nov.</title>
        <authorList>
            <person name="Kim M.J."/>
        </authorList>
    </citation>
    <scope>NUCLEOTIDE SEQUENCE [LARGE SCALE GENOMIC DNA]</scope>
    <source>
        <strain evidence="2 4">MMS16-CNU292</strain>
    </source>
</reference>
<dbReference type="GO" id="GO:0003676">
    <property type="term" value="F:nucleic acid binding"/>
    <property type="evidence" value="ECO:0007669"/>
    <property type="project" value="InterPro"/>
</dbReference>
<dbReference type="Pfam" id="PF01844">
    <property type="entry name" value="HNH"/>
    <property type="match status" value="1"/>
</dbReference>
<comment type="caution">
    <text evidence="2">The sequence shown here is derived from an EMBL/GenBank/DDBJ whole genome shotgun (WGS) entry which is preliminary data.</text>
</comment>
<dbReference type="EMBL" id="VIGB01000001">
    <property type="protein sequence ID" value="TQF08110.1"/>
    <property type="molecule type" value="Genomic_DNA"/>
</dbReference>
<dbReference type="InterPro" id="IPR025960">
    <property type="entry name" value="RVT_N"/>
</dbReference>
<organism evidence="2 4">
    <name type="scientific">Kitasatospora acidiphila</name>
    <dbReference type="NCBI Taxonomy" id="2567942"/>
    <lineage>
        <taxon>Bacteria</taxon>
        <taxon>Bacillati</taxon>
        <taxon>Actinomycetota</taxon>
        <taxon>Actinomycetes</taxon>
        <taxon>Kitasatosporales</taxon>
        <taxon>Streptomycetaceae</taxon>
        <taxon>Kitasatospora</taxon>
    </lineage>
</organism>
<dbReference type="InterPro" id="IPR013597">
    <property type="entry name" value="Mat_intron_G2"/>
</dbReference>
<dbReference type="InterPro" id="IPR051083">
    <property type="entry name" value="GrpII_Intron_Splice-Mob/Def"/>
</dbReference>
<dbReference type="InterPro" id="IPR043502">
    <property type="entry name" value="DNA/RNA_pol_sf"/>
</dbReference>